<proteinExistence type="inferred from homology"/>
<comment type="subcellular location">
    <subcellularLocation>
        <location evidence="1">Membrane</location>
    </subcellularLocation>
</comment>
<sequence length="304" mass="34648">MLIFLVVLTCSQLMQSEILNGYTMFCSVVHVENTSTLKYLVFLLVLLTFLLSLVLSIIAYFWLHPREHVFGTDSPLCINCSQMEMNPAEEFEAFSNFSIRRDGSSKLCCSSKPADTAEIVARMVEKKRRITLSQGIVKDLPIICGRSDPDKGNTKIVGILPLASKNANQYMTKVMWNINSTASFLGSALTYINGSLRVLESAYYYIYSNLVYSQEWNNSTDAFRTFCQVLYRHTPMTETKYDTILMQSCNSMCLPSTVHAPCSGSSHMESVFFLRNEEEVYIRVSDPERLRESERNNMFGLFRT</sequence>
<keyword evidence="5" id="KW-1133">Transmembrane helix</keyword>
<feature type="signal peptide" evidence="6">
    <location>
        <begin position="1"/>
        <end position="16"/>
    </location>
</feature>
<reference evidence="8" key="1">
    <citation type="journal article" date="2021" name="Genome Biol. Evol.">
        <title>A High-Quality Reference Genome for a Parasitic Bivalve with Doubly Uniparental Inheritance (Bivalvia: Unionida).</title>
        <authorList>
            <person name="Smith C.H."/>
        </authorList>
    </citation>
    <scope>NUCLEOTIDE SEQUENCE</scope>
    <source>
        <strain evidence="8">CHS0354</strain>
    </source>
</reference>
<dbReference type="Proteomes" id="UP001195483">
    <property type="component" value="Unassembled WGS sequence"/>
</dbReference>
<keyword evidence="5" id="KW-0812">Transmembrane</keyword>
<evidence type="ECO:0000256" key="3">
    <source>
        <dbReference type="ARBA" id="ARBA00022514"/>
    </source>
</evidence>
<comment type="similarity">
    <text evidence="2">Belongs to the tumor necrosis factor family.</text>
</comment>
<evidence type="ECO:0000256" key="2">
    <source>
        <dbReference type="ARBA" id="ARBA00008670"/>
    </source>
</evidence>
<evidence type="ECO:0000313" key="9">
    <source>
        <dbReference type="Proteomes" id="UP001195483"/>
    </source>
</evidence>
<dbReference type="Gene3D" id="2.60.120.40">
    <property type="match status" value="1"/>
</dbReference>
<dbReference type="GO" id="GO:0005164">
    <property type="term" value="F:tumor necrosis factor receptor binding"/>
    <property type="evidence" value="ECO:0007669"/>
    <property type="project" value="InterPro"/>
</dbReference>
<feature type="domain" description="THD" evidence="7">
    <location>
        <begin position="161"/>
        <end position="304"/>
    </location>
</feature>
<organism evidence="8 9">
    <name type="scientific">Potamilus streckersoni</name>
    <dbReference type="NCBI Taxonomy" id="2493646"/>
    <lineage>
        <taxon>Eukaryota</taxon>
        <taxon>Metazoa</taxon>
        <taxon>Spiralia</taxon>
        <taxon>Lophotrochozoa</taxon>
        <taxon>Mollusca</taxon>
        <taxon>Bivalvia</taxon>
        <taxon>Autobranchia</taxon>
        <taxon>Heteroconchia</taxon>
        <taxon>Palaeoheterodonta</taxon>
        <taxon>Unionida</taxon>
        <taxon>Unionoidea</taxon>
        <taxon>Unionidae</taxon>
        <taxon>Ambleminae</taxon>
        <taxon>Lampsilini</taxon>
        <taxon>Potamilus</taxon>
    </lineage>
</organism>
<evidence type="ECO:0000256" key="1">
    <source>
        <dbReference type="ARBA" id="ARBA00004370"/>
    </source>
</evidence>
<evidence type="ECO:0000259" key="7">
    <source>
        <dbReference type="PROSITE" id="PS50049"/>
    </source>
</evidence>
<dbReference type="InterPro" id="IPR006052">
    <property type="entry name" value="TNF_dom"/>
</dbReference>
<dbReference type="GO" id="GO:0005615">
    <property type="term" value="C:extracellular space"/>
    <property type="evidence" value="ECO:0007669"/>
    <property type="project" value="UniProtKB-KW"/>
</dbReference>
<dbReference type="PANTHER" id="PTHR11471:SF13">
    <property type="entry name" value="TNF FAMILY PROFILE DOMAIN-CONTAINING PROTEIN"/>
    <property type="match status" value="1"/>
</dbReference>
<evidence type="ECO:0000256" key="5">
    <source>
        <dbReference type="SAM" id="Phobius"/>
    </source>
</evidence>
<dbReference type="AlphaFoldDB" id="A0AAE0TF85"/>
<dbReference type="GO" id="GO:0006955">
    <property type="term" value="P:immune response"/>
    <property type="evidence" value="ECO:0007669"/>
    <property type="project" value="InterPro"/>
</dbReference>
<dbReference type="InterPro" id="IPR008983">
    <property type="entry name" value="Tumour_necrosis_fac-like_dom"/>
</dbReference>
<comment type="caution">
    <text evidence="8">The sequence shown here is derived from an EMBL/GenBank/DDBJ whole genome shotgun (WGS) entry which is preliminary data.</text>
</comment>
<dbReference type="SMART" id="SM00207">
    <property type="entry name" value="TNF"/>
    <property type="match status" value="1"/>
</dbReference>
<evidence type="ECO:0000313" key="8">
    <source>
        <dbReference type="EMBL" id="KAK3609234.1"/>
    </source>
</evidence>
<dbReference type="Pfam" id="PF00229">
    <property type="entry name" value="TNF"/>
    <property type="match status" value="1"/>
</dbReference>
<keyword evidence="3" id="KW-0202">Cytokine</keyword>
<name>A0AAE0TF85_9BIVA</name>
<reference evidence="8" key="3">
    <citation type="submission" date="2023-05" db="EMBL/GenBank/DDBJ databases">
        <authorList>
            <person name="Smith C.H."/>
        </authorList>
    </citation>
    <scope>NUCLEOTIDE SEQUENCE</scope>
    <source>
        <strain evidence="8">CHS0354</strain>
        <tissue evidence="8">Mantle</tissue>
    </source>
</reference>
<dbReference type="GO" id="GO:0016020">
    <property type="term" value="C:membrane"/>
    <property type="evidence" value="ECO:0007669"/>
    <property type="project" value="UniProtKB-SubCell"/>
</dbReference>
<keyword evidence="6" id="KW-0732">Signal</keyword>
<dbReference type="PANTHER" id="PTHR11471">
    <property type="entry name" value="TUMOR NECROSIS FACTOR FAMILY MEMBER"/>
    <property type="match status" value="1"/>
</dbReference>
<evidence type="ECO:0000256" key="6">
    <source>
        <dbReference type="SAM" id="SignalP"/>
    </source>
</evidence>
<dbReference type="EMBL" id="JAEAOA010000606">
    <property type="protein sequence ID" value="KAK3609234.1"/>
    <property type="molecule type" value="Genomic_DNA"/>
</dbReference>
<feature type="transmembrane region" description="Helical" evidence="5">
    <location>
        <begin position="39"/>
        <end position="63"/>
    </location>
</feature>
<dbReference type="GO" id="GO:0005125">
    <property type="term" value="F:cytokine activity"/>
    <property type="evidence" value="ECO:0007669"/>
    <property type="project" value="UniProtKB-KW"/>
</dbReference>
<protein>
    <recommendedName>
        <fullName evidence="7">THD domain-containing protein</fullName>
    </recommendedName>
</protein>
<feature type="chain" id="PRO_5042061609" description="THD domain-containing protein" evidence="6">
    <location>
        <begin position="17"/>
        <end position="304"/>
    </location>
</feature>
<gene>
    <name evidence="8" type="ORF">CHS0354_009347</name>
</gene>
<keyword evidence="4 5" id="KW-0472">Membrane</keyword>
<evidence type="ECO:0000256" key="4">
    <source>
        <dbReference type="ARBA" id="ARBA00023136"/>
    </source>
</evidence>
<dbReference type="SUPFAM" id="SSF49842">
    <property type="entry name" value="TNF-like"/>
    <property type="match status" value="1"/>
</dbReference>
<reference evidence="8" key="2">
    <citation type="journal article" date="2021" name="Genome Biol. Evol.">
        <title>Developing a high-quality reference genome for a parasitic bivalve with doubly uniparental inheritance (Bivalvia: Unionida).</title>
        <authorList>
            <person name="Smith C.H."/>
        </authorList>
    </citation>
    <scope>NUCLEOTIDE SEQUENCE</scope>
    <source>
        <strain evidence="8">CHS0354</strain>
        <tissue evidence="8">Mantle</tissue>
    </source>
</reference>
<dbReference type="PROSITE" id="PS50049">
    <property type="entry name" value="THD_2"/>
    <property type="match status" value="1"/>
</dbReference>
<keyword evidence="9" id="KW-1185">Reference proteome</keyword>
<accession>A0AAE0TF85</accession>